<evidence type="ECO:0000259" key="2">
    <source>
        <dbReference type="Pfam" id="PF13020"/>
    </source>
</evidence>
<dbReference type="VEuPathDB" id="ToxoDB:CSUI_000746"/>
<dbReference type="InterPro" id="IPR024975">
    <property type="entry name" value="NOV_C"/>
</dbReference>
<dbReference type="RefSeq" id="XP_067927050.1">
    <property type="nucleotide sequence ID" value="XM_068060977.1"/>
</dbReference>
<feature type="region of interest" description="Disordered" evidence="1">
    <location>
        <begin position="24"/>
        <end position="54"/>
    </location>
</feature>
<dbReference type="Proteomes" id="UP000221165">
    <property type="component" value="Unassembled WGS sequence"/>
</dbReference>
<gene>
    <name evidence="3" type="ORF">CSUI_000746</name>
</gene>
<comment type="caution">
    <text evidence="3">The sequence shown here is derived from an EMBL/GenBank/DDBJ whole genome shotgun (WGS) entry which is preliminary data.</text>
</comment>
<sequence length="735" mass="81777">MLPGDSSMQRSWWRPSSFSCEKLPDARGFSSTTPSPLASSCKTETARSSRPFSVGEERVRALLKEWCRTAQPSSSSPSATTSRFTSSSSSPSSYVDLVLSRIFSKTPAIKQELVSQQTLPSASPALCGEGTAGTYCDRAGTGGKRRREEDEEISSVSTPACQSKQGKRLLTLQERERVPWCLSEYKAGASSEEILARDQQQVTQDFEDTQIKRRRYQDVFCLPASFGGAGVEDIDITGLDDAQGRRMNEEKEESLPQSKAEREVEDLEEREGTVSRVLQILRCSALVKEAEAALKAAGIVLPRGGEEEQGGRREKQGSSEIQGECLRRRVSSLSSEDDKKSLLSSSFPSRTTLPKRTAWMRGETSEDDLRDDVYIHRLQQILPLLVRHTPEWLDSQLDTGSYAFFLLALCERLILLRRGEAFAFAKIIPQFLRMSYTAVLPPSSGFKEAALPEGFVIREGPCCWVRRGRFCFPRNLFLSSHSCTSPPSLVFSFANESRDEGVEEPVEELGEKQEISGDNSGCDETGGKGSSSWLREERQTPFEEKEKRNLEGEIKAEWVNGYRETGKPYDVSVEVKIQGINGGQIESIVIERLFMEIKATVLPQASFHLSLPQISFAREHGSSYLILVVWNIRSPTPCWTVIENIAKKIPPFNPSQEKGRLLCTLAGDTAVDEGRLRGAVGRRARGAVQGSWEASKEKEGKDDAIRGAGGRDTFKYSAQDYEDLLASLLHSREHW</sequence>
<feature type="region of interest" description="Disordered" evidence="1">
    <location>
        <begin position="138"/>
        <end position="160"/>
    </location>
</feature>
<organism evidence="3 4">
    <name type="scientific">Cystoisospora suis</name>
    <dbReference type="NCBI Taxonomy" id="483139"/>
    <lineage>
        <taxon>Eukaryota</taxon>
        <taxon>Sar</taxon>
        <taxon>Alveolata</taxon>
        <taxon>Apicomplexa</taxon>
        <taxon>Conoidasida</taxon>
        <taxon>Coccidia</taxon>
        <taxon>Eucoccidiorida</taxon>
        <taxon>Eimeriorina</taxon>
        <taxon>Sarcocystidae</taxon>
        <taxon>Cystoisospora</taxon>
    </lineage>
</organism>
<evidence type="ECO:0000313" key="4">
    <source>
        <dbReference type="Proteomes" id="UP000221165"/>
    </source>
</evidence>
<feature type="region of interest" description="Disordered" evidence="1">
    <location>
        <begin position="71"/>
        <end position="92"/>
    </location>
</feature>
<keyword evidence="4" id="KW-1185">Reference proteome</keyword>
<protein>
    <recommendedName>
        <fullName evidence="2">Protein NO VEIN C-terminal domain-containing protein</fullName>
    </recommendedName>
</protein>
<evidence type="ECO:0000313" key="3">
    <source>
        <dbReference type="EMBL" id="PHJ25403.1"/>
    </source>
</evidence>
<feature type="compositionally biased region" description="Basic and acidic residues" evidence="1">
    <location>
        <begin position="534"/>
        <end position="547"/>
    </location>
</feature>
<dbReference type="AlphaFoldDB" id="A0A2C6LFF5"/>
<feature type="compositionally biased region" description="Low complexity" evidence="1">
    <location>
        <begin position="72"/>
        <end position="92"/>
    </location>
</feature>
<dbReference type="GeneID" id="94424188"/>
<dbReference type="EMBL" id="MIGC01000290">
    <property type="protein sequence ID" value="PHJ25403.1"/>
    <property type="molecule type" value="Genomic_DNA"/>
</dbReference>
<proteinExistence type="predicted"/>
<feature type="region of interest" description="Disordered" evidence="1">
    <location>
        <begin position="502"/>
        <end position="547"/>
    </location>
</feature>
<feature type="compositionally biased region" description="Polar residues" evidence="1">
    <location>
        <begin position="29"/>
        <end position="51"/>
    </location>
</feature>
<reference evidence="3 4" key="1">
    <citation type="journal article" date="2017" name="Int. J. Parasitol.">
        <title>The genome of the protozoan parasite Cystoisospora suis and a reverse vaccinology approach to identify vaccine candidates.</title>
        <authorList>
            <person name="Palmieri N."/>
            <person name="Shrestha A."/>
            <person name="Ruttkowski B."/>
            <person name="Beck T."/>
            <person name="Vogl C."/>
            <person name="Tomley F."/>
            <person name="Blake D.P."/>
            <person name="Joachim A."/>
        </authorList>
    </citation>
    <scope>NUCLEOTIDE SEQUENCE [LARGE SCALE GENOMIC DNA]</scope>
    <source>
        <strain evidence="3 4">Wien I</strain>
    </source>
</reference>
<dbReference type="OrthoDB" id="333062at2759"/>
<evidence type="ECO:0000256" key="1">
    <source>
        <dbReference type="SAM" id="MobiDB-lite"/>
    </source>
</evidence>
<name>A0A2C6LFF5_9APIC</name>
<dbReference type="Pfam" id="PF13020">
    <property type="entry name" value="NOV_C"/>
    <property type="match status" value="1"/>
</dbReference>
<feature type="domain" description="Protein NO VEIN C-terminal" evidence="2">
    <location>
        <begin position="550"/>
        <end position="634"/>
    </location>
</feature>
<feature type="region of interest" description="Disordered" evidence="1">
    <location>
        <begin position="241"/>
        <end position="268"/>
    </location>
</feature>
<accession>A0A2C6LFF5</accession>